<dbReference type="SUPFAM" id="SSF55248">
    <property type="entry name" value="PCD-like"/>
    <property type="match status" value="1"/>
</dbReference>
<dbReference type="GO" id="GO:0006729">
    <property type="term" value="P:tetrahydrobiopterin biosynthetic process"/>
    <property type="evidence" value="ECO:0007669"/>
    <property type="project" value="InterPro"/>
</dbReference>
<protein>
    <recommendedName>
        <fullName evidence="4">Putative pterin-4-alpha-carbinolamine dehydratase</fullName>
        <shortName evidence="4">PHS</shortName>
        <ecNumber evidence="4">4.2.1.96</ecNumber>
    </recommendedName>
    <alternativeName>
        <fullName evidence="4">4-alpha-hydroxy-tetrahydropterin dehydratase</fullName>
    </alternativeName>
    <alternativeName>
        <fullName evidence="4">Pterin carbinolamine dehydratase</fullName>
        <shortName evidence="4">PCD</shortName>
    </alternativeName>
</protein>
<dbReference type="HAMAP" id="MF_00434">
    <property type="entry name" value="Pterin_4_alpha"/>
    <property type="match status" value="1"/>
</dbReference>
<dbReference type="KEGG" id="maes:Ga0123461_0516"/>
<keyword evidence="6" id="KW-1185">Reference proteome</keyword>
<organism evidence="5 6">
    <name type="scientific">Mariprofundus aestuarium</name>
    <dbReference type="NCBI Taxonomy" id="1921086"/>
    <lineage>
        <taxon>Bacteria</taxon>
        <taxon>Pseudomonadati</taxon>
        <taxon>Pseudomonadota</taxon>
        <taxon>Candidatius Mariprofundia</taxon>
        <taxon>Mariprofundales</taxon>
        <taxon>Mariprofundaceae</taxon>
        <taxon>Mariprofundus</taxon>
    </lineage>
</organism>
<dbReference type="Pfam" id="PF01329">
    <property type="entry name" value="Pterin_4a"/>
    <property type="match status" value="1"/>
</dbReference>
<dbReference type="PANTHER" id="PTHR42805">
    <property type="entry name" value="PTERIN-4-ALPHA-CARBINOLAMINE DEHYDRATASE-RELATED"/>
    <property type="match status" value="1"/>
</dbReference>
<name>A0A2K8KVZ6_MARES</name>
<keyword evidence="3 4" id="KW-0456">Lyase</keyword>
<dbReference type="CDD" id="cd00913">
    <property type="entry name" value="PCD_DCoH_subfamily_a"/>
    <property type="match status" value="1"/>
</dbReference>
<dbReference type="InterPro" id="IPR036428">
    <property type="entry name" value="PCD_sf"/>
</dbReference>
<gene>
    <name evidence="5" type="ORF">Ga0123461_0516</name>
</gene>
<evidence type="ECO:0000313" key="6">
    <source>
        <dbReference type="Proteomes" id="UP000231701"/>
    </source>
</evidence>
<dbReference type="EMBL" id="CP018799">
    <property type="protein sequence ID" value="ATX78953.1"/>
    <property type="molecule type" value="Genomic_DNA"/>
</dbReference>
<dbReference type="RefSeq" id="WP_232710304.1">
    <property type="nucleotide sequence ID" value="NZ_CP018799.1"/>
</dbReference>
<dbReference type="AlphaFoldDB" id="A0A2K8KVZ6"/>
<comment type="similarity">
    <text evidence="2 4">Belongs to the pterin-4-alpha-carbinolamine dehydratase family.</text>
</comment>
<dbReference type="Proteomes" id="UP000231701">
    <property type="component" value="Chromosome"/>
</dbReference>
<dbReference type="PANTHER" id="PTHR42805:SF1">
    <property type="entry name" value="PTERIN-4-ALPHA-CARBINOLAMINE DEHYDRATASE-RELATED"/>
    <property type="match status" value="1"/>
</dbReference>
<dbReference type="EC" id="4.2.1.96" evidence="4"/>
<proteinExistence type="inferred from homology"/>
<dbReference type="Gene3D" id="3.30.1360.20">
    <property type="entry name" value="Transcriptional coactivator/pterin dehydratase"/>
    <property type="match status" value="1"/>
</dbReference>
<dbReference type="InterPro" id="IPR050376">
    <property type="entry name" value="Pterin-4-alpha-carb_dehyd"/>
</dbReference>
<evidence type="ECO:0000256" key="1">
    <source>
        <dbReference type="ARBA" id="ARBA00001554"/>
    </source>
</evidence>
<sequence>MNPDQLKDRRCKPCQGGVAPMGPEEAQRLLVATPGWDLCEDARQLRRSFTFNSFVDAQLFAVAVGEVSEEEGHHPDITYGWGYCTVTFYTHKIGGLHENDYIMAAKVNQLER</sequence>
<accession>A0A2K8KVZ6</accession>
<evidence type="ECO:0000256" key="2">
    <source>
        <dbReference type="ARBA" id="ARBA00006472"/>
    </source>
</evidence>
<evidence type="ECO:0000313" key="5">
    <source>
        <dbReference type="EMBL" id="ATX78953.1"/>
    </source>
</evidence>
<comment type="catalytic activity">
    <reaction evidence="1 4">
        <text>(4aS,6R)-4a-hydroxy-L-erythro-5,6,7,8-tetrahydrobiopterin = (6R)-L-erythro-6,7-dihydrobiopterin + H2O</text>
        <dbReference type="Rhea" id="RHEA:11920"/>
        <dbReference type="ChEBI" id="CHEBI:15377"/>
        <dbReference type="ChEBI" id="CHEBI:15642"/>
        <dbReference type="ChEBI" id="CHEBI:43120"/>
        <dbReference type="EC" id="4.2.1.96"/>
    </reaction>
</comment>
<dbReference type="GO" id="GO:0008124">
    <property type="term" value="F:4-alpha-hydroxytetrahydrobiopterin dehydratase activity"/>
    <property type="evidence" value="ECO:0007669"/>
    <property type="project" value="UniProtKB-UniRule"/>
</dbReference>
<dbReference type="InterPro" id="IPR001533">
    <property type="entry name" value="Pterin_deHydtase"/>
</dbReference>
<evidence type="ECO:0000256" key="4">
    <source>
        <dbReference type="HAMAP-Rule" id="MF_00434"/>
    </source>
</evidence>
<evidence type="ECO:0000256" key="3">
    <source>
        <dbReference type="ARBA" id="ARBA00023239"/>
    </source>
</evidence>
<reference evidence="5 6" key="1">
    <citation type="submission" date="2016-12" db="EMBL/GenBank/DDBJ databases">
        <title>Isolation and genomic insights into novel planktonic Zetaproteobacteria from stratified waters of the Chesapeake Bay.</title>
        <authorList>
            <person name="McAllister S.M."/>
            <person name="Kato S."/>
            <person name="Chan C.S."/>
            <person name="Chiu B.K."/>
            <person name="Field E.K."/>
        </authorList>
    </citation>
    <scope>NUCLEOTIDE SEQUENCE [LARGE SCALE GENOMIC DNA]</scope>
    <source>
        <strain evidence="5 6">CP-5</strain>
    </source>
</reference>